<dbReference type="SUPFAM" id="SSF50118">
    <property type="entry name" value="Cell growth inhibitor/plasmid maintenance toxic component"/>
    <property type="match status" value="1"/>
</dbReference>
<evidence type="ECO:0000313" key="2">
    <source>
        <dbReference type="Proteomes" id="UP001500443"/>
    </source>
</evidence>
<dbReference type="Proteomes" id="UP001500443">
    <property type="component" value="Unassembled WGS sequence"/>
</dbReference>
<dbReference type="Gene3D" id="2.30.30.110">
    <property type="match status" value="1"/>
</dbReference>
<name>A0ABN2ZC50_9ACTN</name>
<dbReference type="InterPro" id="IPR011067">
    <property type="entry name" value="Plasmid_toxin/cell-grow_inhib"/>
</dbReference>
<dbReference type="EMBL" id="BAAAPF010000214">
    <property type="protein sequence ID" value="GAA2139972.1"/>
    <property type="molecule type" value="Genomic_DNA"/>
</dbReference>
<evidence type="ECO:0008006" key="3">
    <source>
        <dbReference type="Google" id="ProtNLM"/>
    </source>
</evidence>
<reference evidence="1 2" key="1">
    <citation type="journal article" date="2019" name="Int. J. Syst. Evol. Microbiol.">
        <title>The Global Catalogue of Microorganisms (GCM) 10K type strain sequencing project: providing services to taxonomists for standard genome sequencing and annotation.</title>
        <authorList>
            <consortium name="The Broad Institute Genomics Platform"/>
            <consortium name="The Broad Institute Genome Sequencing Center for Infectious Disease"/>
            <person name="Wu L."/>
            <person name="Ma J."/>
        </authorList>
    </citation>
    <scope>NUCLEOTIDE SEQUENCE [LARGE SCALE GENOMIC DNA]</scope>
    <source>
        <strain evidence="1 2">JCM 15481</strain>
    </source>
</reference>
<keyword evidence="2" id="KW-1185">Reference proteome</keyword>
<gene>
    <name evidence="1" type="ORF">GCM10009802_50030</name>
</gene>
<evidence type="ECO:0000313" key="1">
    <source>
        <dbReference type="EMBL" id="GAA2139972.1"/>
    </source>
</evidence>
<accession>A0ABN2ZC50</accession>
<comment type="caution">
    <text evidence="1">The sequence shown here is derived from an EMBL/GenBank/DDBJ whole genome shotgun (WGS) entry which is preliminary data.</text>
</comment>
<organism evidence="1 2">
    <name type="scientific">Streptomyces synnematoformans</name>
    <dbReference type="NCBI Taxonomy" id="415721"/>
    <lineage>
        <taxon>Bacteria</taxon>
        <taxon>Bacillati</taxon>
        <taxon>Actinomycetota</taxon>
        <taxon>Actinomycetes</taxon>
        <taxon>Kitasatosporales</taxon>
        <taxon>Streptomycetaceae</taxon>
        <taxon>Streptomyces</taxon>
    </lineage>
</organism>
<proteinExistence type="predicted"/>
<sequence length="237" mass="25088">MHTPSLAPLHAGQRAGLDLPAAGFRVDQQRDALFGAEAVPGPLTRCWPSSSCAAGPDPCEASCCPARQALERLLPAGRVYAVTVSTPRQAAQRLPAVPCIGGLVQRGEVWWVQFDEPRLVVLLSGDDTSGFQAMQVVAPAGLDISGLGIEVRVGAGEGLPFDGVLRLAFPRPGFTPCTWLTTVSRDDLTERAAVLSSGKLSEIDDALRLAEQAQEQTPATTAKLNEIRDALRRGELG</sequence>
<protein>
    <recommendedName>
        <fullName evidence="3">Type II toxin-antitoxin system PemK/MazF family toxin</fullName>
    </recommendedName>
</protein>